<dbReference type="SMART" id="SM00393">
    <property type="entry name" value="R3H"/>
    <property type="match status" value="1"/>
</dbReference>
<dbReference type="Gene3D" id="3.30.1370.50">
    <property type="entry name" value="R3H-like domain"/>
    <property type="match status" value="1"/>
</dbReference>
<sequence>VQLKQCILLQNDDSSSVRLGENQKLVQLNLAKDQNGPLPLLACDSTCAKAAELTTSGNSNGRFADTSSWTRGLGLNSERSLGDSMVGADKLPFEKPDYSKWLRSYALHNYAFAVSVERQLHSMVLQILKAADTNTARTVSHHFPPMKEKRRRFIHELSEFYGIESHSMDPEPGRHVMVLARRGETKFPGGAADNRGSLTVLLQHEFPDTVQLIEGVRVPNKAEVKKHAPSNSTTRFSYAQILSARTDPP</sequence>
<dbReference type="EMBL" id="LUCM01005718">
    <property type="protein sequence ID" value="KAA0192397.1"/>
    <property type="molecule type" value="Genomic_DNA"/>
</dbReference>
<feature type="domain" description="R3H" evidence="1">
    <location>
        <begin position="117"/>
        <end position="182"/>
    </location>
</feature>
<evidence type="ECO:0000259" key="1">
    <source>
        <dbReference type="PROSITE" id="PS51061"/>
    </source>
</evidence>
<name>A0A8E0VLE7_9TREM</name>
<dbReference type="AlphaFoldDB" id="A0A8E0VLE7"/>
<evidence type="ECO:0000313" key="3">
    <source>
        <dbReference type="Proteomes" id="UP000728185"/>
    </source>
</evidence>
<dbReference type="PROSITE" id="PS51061">
    <property type="entry name" value="R3H"/>
    <property type="match status" value="1"/>
</dbReference>
<gene>
    <name evidence="2" type="ORF">FBUS_07652</name>
</gene>
<accession>A0A8E0VLE7</accession>
<dbReference type="InterPro" id="IPR036867">
    <property type="entry name" value="R3H_dom_sf"/>
</dbReference>
<feature type="non-terminal residue" evidence="2">
    <location>
        <position position="1"/>
    </location>
</feature>
<keyword evidence="3" id="KW-1185">Reference proteome</keyword>
<dbReference type="InterPro" id="IPR001374">
    <property type="entry name" value="R3H_dom"/>
</dbReference>
<organism evidence="2 3">
    <name type="scientific">Fasciolopsis buskii</name>
    <dbReference type="NCBI Taxonomy" id="27845"/>
    <lineage>
        <taxon>Eukaryota</taxon>
        <taxon>Metazoa</taxon>
        <taxon>Spiralia</taxon>
        <taxon>Lophotrochozoa</taxon>
        <taxon>Platyhelminthes</taxon>
        <taxon>Trematoda</taxon>
        <taxon>Digenea</taxon>
        <taxon>Plagiorchiida</taxon>
        <taxon>Echinostomata</taxon>
        <taxon>Echinostomatoidea</taxon>
        <taxon>Fasciolidae</taxon>
        <taxon>Fasciolopsis</taxon>
    </lineage>
</organism>
<comment type="caution">
    <text evidence="2">The sequence shown here is derived from an EMBL/GenBank/DDBJ whole genome shotgun (WGS) entry which is preliminary data.</text>
</comment>
<protein>
    <submittedName>
        <fullName evidence="2">Transcriptional repressor NF-X1</fullName>
    </submittedName>
</protein>
<dbReference type="OrthoDB" id="6278166at2759"/>
<evidence type="ECO:0000313" key="2">
    <source>
        <dbReference type="EMBL" id="KAA0192397.1"/>
    </source>
</evidence>
<proteinExistence type="predicted"/>
<dbReference type="Proteomes" id="UP000728185">
    <property type="component" value="Unassembled WGS sequence"/>
</dbReference>
<dbReference type="SUPFAM" id="SSF82708">
    <property type="entry name" value="R3H domain"/>
    <property type="match status" value="1"/>
</dbReference>
<dbReference type="Pfam" id="PF01424">
    <property type="entry name" value="R3H"/>
    <property type="match status" value="1"/>
</dbReference>
<dbReference type="GO" id="GO:0003676">
    <property type="term" value="F:nucleic acid binding"/>
    <property type="evidence" value="ECO:0007669"/>
    <property type="project" value="UniProtKB-UniRule"/>
</dbReference>
<reference evidence="2" key="1">
    <citation type="submission" date="2019-05" db="EMBL/GenBank/DDBJ databases">
        <title>Annotation for the trematode Fasciolopsis buski.</title>
        <authorList>
            <person name="Choi Y.-J."/>
        </authorList>
    </citation>
    <scope>NUCLEOTIDE SEQUENCE</scope>
    <source>
        <strain evidence="2">HT</strain>
        <tissue evidence="2">Whole worm</tissue>
    </source>
</reference>